<keyword evidence="6" id="KW-0408">Iron</keyword>
<dbReference type="InterPro" id="IPR000358">
    <property type="entry name" value="RNR_small_fam"/>
</dbReference>
<keyword evidence="7" id="KW-1133">Transmembrane helix</keyword>
<evidence type="ECO:0000256" key="5">
    <source>
        <dbReference type="ARBA" id="ARBA00023002"/>
    </source>
</evidence>
<dbReference type="PANTHER" id="PTHR23409">
    <property type="entry name" value="RIBONUCLEOSIDE-DIPHOSPHATE REDUCTASE SMALL CHAIN"/>
    <property type="match status" value="1"/>
</dbReference>
<evidence type="ECO:0000256" key="2">
    <source>
        <dbReference type="ARBA" id="ARBA00009303"/>
    </source>
</evidence>
<evidence type="ECO:0000256" key="7">
    <source>
        <dbReference type="SAM" id="Phobius"/>
    </source>
</evidence>
<dbReference type="GO" id="GO:0046872">
    <property type="term" value="F:metal ion binding"/>
    <property type="evidence" value="ECO:0007669"/>
    <property type="project" value="UniProtKB-KW"/>
</dbReference>
<organism evidence="8">
    <name type="scientific">Siphoviridae sp. ctqSm5</name>
    <dbReference type="NCBI Taxonomy" id="2827949"/>
    <lineage>
        <taxon>Viruses</taxon>
        <taxon>Duplodnaviria</taxon>
        <taxon>Heunggongvirae</taxon>
        <taxon>Uroviricota</taxon>
        <taxon>Caudoviricetes</taxon>
    </lineage>
</organism>
<sequence length="325" mass="37602">MFMTKTLKAINWNSVSCKLYDDLYTLQAERFWLPNEIPVSNDKDVWNELEPKIKETYEHILAGLTLLDTNQTTGINKIAERSDNEYIQSLLALFGGFESIHARSYSTIFQTLVSPKRIDELFVWVEQTKELQDKLKRIMKEYNQDDSLFMSYVGALCLEGICFYSGFFLPLYLAGQGKMVHSGEIINLIMRDEEIHTLACGKFAQDLFNQMKADEKQHFFNLAISMIEEIYEAELEYSHLLYDELGLFDEVKTYIQFNVDYALGCLGFEPMFYVTKDDIHPVVANGYSVKTKNHDFFSALKGNGYIKSTKIESLSDDDFKFEGLE</sequence>
<evidence type="ECO:0000256" key="1">
    <source>
        <dbReference type="ARBA" id="ARBA00001962"/>
    </source>
</evidence>
<dbReference type="GO" id="GO:0009263">
    <property type="term" value="P:deoxyribonucleotide biosynthetic process"/>
    <property type="evidence" value="ECO:0007669"/>
    <property type="project" value="InterPro"/>
</dbReference>
<dbReference type="InterPro" id="IPR009078">
    <property type="entry name" value="Ferritin-like_SF"/>
</dbReference>
<accession>A0A8S5SQ62</accession>
<dbReference type="InterPro" id="IPR033909">
    <property type="entry name" value="RNR_small"/>
</dbReference>
<dbReference type="EMBL" id="BK032642">
    <property type="protein sequence ID" value="DAF52714.1"/>
    <property type="molecule type" value="Genomic_DNA"/>
</dbReference>
<name>A0A8S5SQ62_9CAUD</name>
<dbReference type="CDD" id="cd01049">
    <property type="entry name" value="RNRR2"/>
    <property type="match status" value="1"/>
</dbReference>
<dbReference type="SUPFAM" id="SSF47240">
    <property type="entry name" value="Ferritin-like"/>
    <property type="match status" value="1"/>
</dbReference>
<evidence type="ECO:0000313" key="8">
    <source>
        <dbReference type="EMBL" id="DAF52714.1"/>
    </source>
</evidence>
<protein>
    <recommendedName>
        <fullName evidence="3">ribonucleoside-diphosphate reductase</fullName>
        <ecNumber evidence="3">1.17.4.1</ecNumber>
    </recommendedName>
</protein>
<dbReference type="EC" id="1.17.4.1" evidence="3"/>
<dbReference type="NCBIfam" id="NF007183">
    <property type="entry name" value="PRK09614.1-2"/>
    <property type="match status" value="1"/>
</dbReference>
<evidence type="ECO:0000256" key="3">
    <source>
        <dbReference type="ARBA" id="ARBA00012274"/>
    </source>
</evidence>
<feature type="transmembrane region" description="Helical" evidence="7">
    <location>
        <begin position="149"/>
        <end position="173"/>
    </location>
</feature>
<comment type="similarity">
    <text evidence="2">Belongs to the ribonucleoside diphosphate reductase small chain family.</text>
</comment>
<proteinExistence type="inferred from homology"/>
<keyword evidence="7" id="KW-0812">Transmembrane</keyword>
<dbReference type="Gene3D" id="1.10.620.20">
    <property type="entry name" value="Ribonucleotide Reductase, subunit A"/>
    <property type="match status" value="1"/>
</dbReference>
<dbReference type="PANTHER" id="PTHR23409:SF18">
    <property type="entry name" value="RIBONUCLEOSIDE-DIPHOSPHATE REDUCTASE SUBUNIT M2"/>
    <property type="match status" value="1"/>
</dbReference>
<evidence type="ECO:0000256" key="4">
    <source>
        <dbReference type="ARBA" id="ARBA00022723"/>
    </source>
</evidence>
<evidence type="ECO:0000256" key="6">
    <source>
        <dbReference type="ARBA" id="ARBA00023004"/>
    </source>
</evidence>
<keyword evidence="5" id="KW-0560">Oxidoreductase</keyword>
<dbReference type="Pfam" id="PF00268">
    <property type="entry name" value="Ribonuc_red_sm"/>
    <property type="match status" value="1"/>
</dbReference>
<comment type="cofactor">
    <cofactor evidence="1">
        <name>Fe cation</name>
        <dbReference type="ChEBI" id="CHEBI:24875"/>
    </cofactor>
</comment>
<dbReference type="GO" id="GO:0004748">
    <property type="term" value="F:ribonucleoside-diphosphate reductase activity, thioredoxin disulfide as acceptor"/>
    <property type="evidence" value="ECO:0007669"/>
    <property type="project" value="UniProtKB-EC"/>
</dbReference>
<reference evidence="8" key="1">
    <citation type="journal article" date="2021" name="Proc. Natl. Acad. Sci. U.S.A.">
        <title>A Catalog of Tens of Thousands of Viruses from Human Metagenomes Reveals Hidden Associations with Chronic Diseases.</title>
        <authorList>
            <person name="Tisza M.J."/>
            <person name="Buck C.B."/>
        </authorList>
    </citation>
    <scope>NUCLEOTIDE SEQUENCE</scope>
    <source>
        <strain evidence="8">CtqSm5</strain>
    </source>
</reference>
<keyword evidence="7" id="KW-0472">Membrane</keyword>
<dbReference type="InterPro" id="IPR012348">
    <property type="entry name" value="RNR-like"/>
</dbReference>
<keyword evidence="4" id="KW-0479">Metal-binding</keyword>